<dbReference type="AlphaFoldDB" id="A0A061AR64"/>
<evidence type="ECO:0000313" key="1">
    <source>
        <dbReference type="EMBL" id="CDR40131.1"/>
    </source>
</evidence>
<proteinExistence type="predicted"/>
<dbReference type="VEuPathDB" id="FungiDB:BON22_2441"/>
<sequence>MPPHPLSILSANWAASAYESLTDPPEYSYASLSYECVFQEVSLLDLDKFIQCVTYIHHYVSAWSLTAYLDTQYNAALEWILPPQCAWKEHWQKVGYLGGGFSNVIRLCCVCMTNGAISLTILNGSMFDPHVLDVLKWWLQRDVGWQYPAETVYISEMDGEYGLVVQTFNATGEMNSQFEVLFKSAVPQEEQTIDLLIMQDEEVLETFAGDVVTLQEAYASA</sequence>
<protein>
    <submittedName>
        <fullName evidence="1">CYFA0S04e04247g1_1</fullName>
    </submittedName>
</protein>
<accession>A0A061AR64</accession>
<name>A0A061AR64_CYBFA</name>
<gene>
    <name evidence="1" type="ORF">CYFA0S_04e04247g</name>
</gene>
<dbReference type="EMBL" id="LK052889">
    <property type="protein sequence ID" value="CDR40131.1"/>
    <property type="molecule type" value="Genomic_DNA"/>
</dbReference>
<organism evidence="1">
    <name type="scientific">Cyberlindnera fabianii</name>
    <name type="common">Yeast</name>
    <name type="synonym">Hansenula fabianii</name>
    <dbReference type="NCBI Taxonomy" id="36022"/>
    <lineage>
        <taxon>Eukaryota</taxon>
        <taxon>Fungi</taxon>
        <taxon>Dikarya</taxon>
        <taxon>Ascomycota</taxon>
        <taxon>Saccharomycotina</taxon>
        <taxon>Saccharomycetes</taxon>
        <taxon>Phaffomycetales</taxon>
        <taxon>Phaffomycetaceae</taxon>
        <taxon>Cyberlindnera</taxon>
    </lineage>
</organism>
<reference evidence="1" key="1">
    <citation type="journal article" date="2014" name="Genome Announc.">
        <title>Genome sequence of the yeast Cyberlindnera fabianii (Hansenula fabianii).</title>
        <authorList>
            <person name="Freel K.C."/>
            <person name="Sarilar V."/>
            <person name="Neuveglise C."/>
            <person name="Devillers H."/>
            <person name="Friedrich A."/>
            <person name="Schacherer J."/>
        </authorList>
    </citation>
    <scope>NUCLEOTIDE SEQUENCE</scope>
    <source>
        <strain evidence="1">YJS4271</strain>
    </source>
</reference>